<keyword evidence="5" id="KW-1185">Reference proteome</keyword>
<dbReference type="InParanoid" id="C4JRW2"/>
<protein>
    <recommendedName>
        <fullName evidence="6">Phosphoglycerate mutase-like protein</fullName>
    </recommendedName>
</protein>
<reference evidence="5" key="1">
    <citation type="journal article" date="2009" name="Genome Res.">
        <title>Comparative genomic analyses of the human fungal pathogens Coccidioides and their relatives.</title>
        <authorList>
            <person name="Sharpton T.J."/>
            <person name="Stajich J.E."/>
            <person name="Rounsley S.D."/>
            <person name="Gardner M.J."/>
            <person name="Wortman J.R."/>
            <person name="Jordar V.S."/>
            <person name="Maiti R."/>
            <person name="Kodira C.D."/>
            <person name="Neafsey D.E."/>
            <person name="Zeng Q."/>
            <person name="Hung C.-Y."/>
            <person name="McMahan C."/>
            <person name="Muszewska A."/>
            <person name="Grynberg M."/>
            <person name="Mandel M.A."/>
            <person name="Kellner E.M."/>
            <person name="Barker B.M."/>
            <person name="Galgiani J.N."/>
            <person name="Orbach M.J."/>
            <person name="Kirkland T.N."/>
            <person name="Cole G.T."/>
            <person name="Henn M.R."/>
            <person name="Birren B.W."/>
            <person name="Taylor J.W."/>
        </authorList>
    </citation>
    <scope>NUCLEOTIDE SEQUENCE [LARGE SCALE GENOMIC DNA]</scope>
    <source>
        <strain evidence="5">UAMH 1704</strain>
    </source>
</reference>
<dbReference type="VEuPathDB" id="FungiDB:UREG_05201"/>
<dbReference type="GO" id="GO:0016791">
    <property type="term" value="F:phosphatase activity"/>
    <property type="evidence" value="ECO:0007669"/>
    <property type="project" value="TreeGrafter"/>
</dbReference>
<dbReference type="Proteomes" id="UP000002058">
    <property type="component" value="Unassembled WGS sequence"/>
</dbReference>
<feature type="chain" id="PRO_5002939631" description="Phosphoglycerate mutase-like protein" evidence="3">
    <location>
        <begin position="21"/>
        <end position="467"/>
    </location>
</feature>
<dbReference type="InterPro" id="IPR050645">
    <property type="entry name" value="Histidine_acid_phosphatase"/>
</dbReference>
<dbReference type="Pfam" id="PF00328">
    <property type="entry name" value="His_Phos_2"/>
    <property type="match status" value="1"/>
</dbReference>
<dbReference type="PANTHER" id="PTHR11567">
    <property type="entry name" value="ACID PHOSPHATASE-RELATED"/>
    <property type="match status" value="1"/>
</dbReference>
<evidence type="ECO:0000313" key="5">
    <source>
        <dbReference type="Proteomes" id="UP000002058"/>
    </source>
</evidence>
<keyword evidence="2" id="KW-1133">Transmembrane helix</keyword>
<dbReference type="KEGG" id="ure:UREG_05201"/>
<dbReference type="HOGENOM" id="CLU_023111_0_0_1"/>
<keyword evidence="3" id="KW-0732">Signal</keyword>
<evidence type="ECO:0000313" key="4">
    <source>
        <dbReference type="EMBL" id="EEP80359.1"/>
    </source>
</evidence>
<dbReference type="SUPFAM" id="SSF53254">
    <property type="entry name" value="Phosphoglycerate mutase-like"/>
    <property type="match status" value="1"/>
</dbReference>
<name>C4JRW2_UNCRE</name>
<dbReference type="EMBL" id="CH476617">
    <property type="protein sequence ID" value="EEP80359.1"/>
    <property type="molecule type" value="Genomic_DNA"/>
</dbReference>
<dbReference type="GeneID" id="8438174"/>
<dbReference type="InterPro" id="IPR029033">
    <property type="entry name" value="His_PPase_superfam"/>
</dbReference>
<organism evidence="4 5">
    <name type="scientific">Uncinocarpus reesii (strain UAMH 1704)</name>
    <dbReference type="NCBI Taxonomy" id="336963"/>
    <lineage>
        <taxon>Eukaryota</taxon>
        <taxon>Fungi</taxon>
        <taxon>Dikarya</taxon>
        <taxon>Ascomycota</taxon>
        <taxon>Pezizomycotina</taxon>
        <taxon>Eurotiomycetes</taxon>
        <taxon>Eurotiomycetidae</taxon>
        <taxon>Onygenales</taxon>
        <taxon>Onygenaceae</taxon>
        <taxon>Uncinocarpus</taxon>
    </lineage>
</organism>
<sequence length="467" mass="51555">MGFATFAVALSLQAAASVAAREGSQETLWGAVAFTASGLSAPGLNNGPAMLSPLGARQLHGAGAAFRARYISNDSNKTETLTRVHGLSPTTLNDREISILTTSNQPNPASAQAFMQGLYPPLELSRIGDSSFQSSSVDDIVVDFPLGNYQYPNIIALGPHDPASTELAGNVNCPLYDEARLTLLSDKDIRDLQIDAEAFYNDVYSRALVGIIDPEKLHVLNARLIWEHLNYQYSHNKTVHKLISPDEMMQARYFADYITFAMNSRPFRKRQFSRIQEQNFFNVGDVSTIAALNSISGASGDDQLFHGIPNHGASMIIELFSNISDGFPESTDDLKVRFFLRNGTNTADPNTEYFPYPIFNKTDTSYDEFISQIAGRSMSASEWCRFCSSKATFCPSFEIPKPDSQNRTKNDDPVIIVVITLLSIALILCMVFIVTDRIKTKLRKLQELGAQVLSGILRIVCLVDCRF</sequence>
<dbReference type="Gene3D" id="3.40.50.1240">
    <property type="entry name" value="Phosphoglycerate mutase-like"/>
    <property type="match status" value="1"/>
</dbReference>
<proteinExistence type="inferred from homology"/>
<dbReference type="eggNOG" id="ENOG502SM2K">
    <property type="taxonomic scope" value="Eukaryota"/>
</dbReference>
<evidence type="ECO:0000256" key="1">
    <source>
        <dbReference type="ARBA" id="ARBA00005375"/>
    </source>
</evidence>
<gene>
    <name evidence="4" type="ORF">UREG_05201</name>
</gene>
<evidence type="ECO:0008006" key="6">
    <source>
        <dbReference type="Google" id="ProtNLM"/>
    </source>
</evidence>
<dbReference type="InterPro" id="IPR000560">
    <property type="entry name" value="His_Pase_clade-2"/>
</dbReference>
<evidence type="ECO:0000256" key="2">
    <source>
        <dbReference type="SAM" id="Phobius"/>
    </source>
</evidence>
<dbReference type="OrthoDB" id="258392at2759"/>
<keyword evidence="2" id="KW-0472">Membrane</keyword>
<dbReference type="AlphaFoldDB" id="C4JRW2"/>
<accession>C4JRW2</accession>
<dbReference type="RefSeq" id="XP_002584512.1">
    <property type="nucleotide sequence ID" value="XM_002584466.1"/>
</dbReference>
<feature type="transmembrane region" description="Helical" evidence="2">
    <location>
        <begin position="414"/>
        <end position="434"/>
    </location>
</feature>
<evidence type="ECO:0000256" key="3">
    <source>
        <dbReference type="SAM" id="SignalP"/>
    </source>
</evidence>
<dbReference type="PANTHER" id="PTHR11567:SF127">
    <property type="entry name" value="HISTIDINE ACID PHOSPHATASE"/>
    <property type="match status" value="1"/>
</dbReference>
<comment type="similarity">
    <text evidence="1">Belongs to the histidine acid phosphatase family.</text>
</comment>
<keyword evidence="2" id="KW-0812">Transmembrane</keyword>
<feature type="signal peptide" evidence="3">
    <location>
        <begin position="1"/>
        <end position="20"/>
    </location>
</feature>